<name>A0A167SGN9_PENCH</name>
<sequence length="156" mass="17025">MVYVVKGSALVLSDGTDTETTITLRPYTEGTRGSSMIFGMSPCPLMDIKTRMDRALYWAVAGLSQPETTGSSVNYLLPTVKTSRPPRNVNFYDGLTGAHLGGVRQNGSITNANFFHKLTDVLLKVDGISIHHRGTGQRMPMNTDRLAEGDYDIVCP</sequence>
<proteinExistence type="predicted"/>
<dbReference type="AlphaFoldDB" id="A0A167SGN9"/>
<dbReference type="Pfam" id="PF25324">
    <property type="entry name" value="DUF7881"/>
    <property type="match status" value="1"/>
</dbReference>
<dbReference type="Proteomes" id="UP000076449">
    <property type="component" value="Chromosome II"/>
</dbReference>
<organism evidence="2">
    <name type="scientific">Penicillium chrysogenum</name>
    <name type="common">Penicillium notatum</name>
    <dbReference type="NCBI Taxonomy" id="5076"/>
    <lineage>
        <taxon>Eukaryota</taxon>
        <taxon>Fungi</taxon>
        <taxon>Dikarya</taxon>
        <taxon>Ascomycota</taxon>
        <taxon>Pezizomycotina</taxon>
        <taxon>Eurotiomycetes</taxon>
        <taxon>Eurotiomycetidae</taxon>
        <taxon>Eurotiales</taxon>
        <taxon>Aspergillaceae</taxon>
        <taxon>Penicillium</taxon>
        <taxon>Penicillium chrysogenum species complex</taxon>
    </lineage>
</organism>
<evidence type="ECO:0000313" key="2">
    <source>
        <dbReference type="EMBL" id="KZN87149.1"/>
    </source>
</evidence>
<accession>A0A167SGN9</accession>
<feature type="domain" description="DUF7881" evidence="1">
    <location>
        <begin position="87"/>
        <end position="155"/>
    </location>
</feature>
<evidence type="ECO:0000259" key="1">
    <source>
        <dbReference type="Pfam" id="PF25324"/>
    </source>
</evidence>
<gene>
    <name evidence="2" type="ORF">EN45_057060</name>
</gene>
<dbReference type="InterPro" id="IPR057203">
    <property type="entry name" value="DUF7881"/>
</dbReference>
<dbReference type="EMBL" id="CM002799">
    <property type="protein sequence ID" value="KZN87149.1"/>
    <property type="molecule type" value="Genomic_DNA"/>
</dbReference>
<reference evidence="2" key="1">
    <citation type="journal article" date="2014" name="Genome Announc.">
        <title>Complete sequencing and chromosome-scale genome assembly of the industrial progenitor strain P2niaD18 from the penicillin producer Penicillium chrysogenum.</title>
        <authorList>
            <person name="Specht T."/>
            <person name="Dahlmann T.A."/>
            <person name="Zadra I."/>
            <person name="Kurnsteiner H."/>
            <person name="Kuck U."/>
        </authorList>
    </citation>
    <scope>NUCLEOTIDE SEQUENCE [LARGE SCALE GENOMIC DNA]</scope>
    <source>
        <strain evidence="2">P2niaD18</strain>
    </source>
</reference>
<protein>
    <recommendedName>
        <fullName evidence="1">DUF7881 domain-containing protein</fullName>
    </recommendedName>
</protein>